<name>X1S987_9ZZZZ</name>
<comment type="caution">
    <text evidence="1">The sequence shown here is derived from an EMBL/GenBank/DDBJ whole genome shotgun (WGS) entry which is preliminary data.</text>
</comment>
<reference evidence="1" key="1">
    <citation type="journal article" date="2014" name="Front. Microbiol.">
        <title>High frequency of phylogenetically diverse reductive dehalogenase-homologous genes in deep subseafloor sedimentary metagenomes.</title>
        <authorList>
            <person name="Kawai M."/>
            <person name="Futagami T."/>
            <person name="Toyoda A."/>
            <person name="Takaki Y."/>
            <person name="Nishi S."/>
            <person name="Hori S."/>
            <person name="Arai W."/>
            <person name="Tsubouchi T."/>
            <person name="Morono Y."/>
            <person name="Uchiyama I."/>
            <person name="Ito T."/>
            <person name="Fujiyama A."/>
            <person name="Inagaki F."/>
            <person name="Takami H."/>
        </authorList>
    </citation>
    <scope>NUCLEOTIDE SEQUENCE</scope>
    <source>
        <strain evidence="1">Expedition CK06-06</strain>
    </source>
</reference>
<dbReference type="AlphaFoldDB" id="X1S987"/>
<protein>
    <submittedName>
        <fullName evidence="1">Uncharacterized protein</fullName>
    </submittedName>
</protein>
<organism evidence="1">
    <name type="scientific">marine sediment metagenome</name>
    <dbReference type="NCBI Taxonomy" id="412755"/>
    <lineage>
        <taxon>unclassified sequences</taxon>
        <taxon>metagenomes</taxon>
        <taxon>ecological metagenomes</taxon>
    </lineage>
</organism>
<accession>X1S987</accession>
<proteinExistence type="predicted"/>
<sequence length="32" mass="3683">MGKWFMMMAQQVLTVATPEIVNTTKQLLDDLE</sequence>
<gene>
    <name evidence="1" type="ORF">S12H4_38071</name>
</gene>
<feature type="non-terminal residue" evidence="1">
    <location>
        <position position="32"/>
    </location>
</feature>
<evidence type="ECO:0000313" key="1">
    <source>
        <dbReference type="EMBL" id="GAI89508.1"/>
    </source>
</evidence>
<dbReference type="EMBL" id="BARW01022877">
    <property type="protein sequence ID" value="GAI89508.1"/>
    <property type="molecule type" value="Genomic_DNA"/>
</dbReference>